<keyword evidence="5" id="KW-0808">Transferase</keyword>
<feature type="domain" description="UBC core" evidence="15">
    <location>
        <begin position="41"/>
        <end position="181"/>
    </location>
</feature>
<evidence type="ECO:0000313" key="16">
    <source>
        <dbReference type="EMBL" id="PIK48516.1"/>
    </source>
</evidence>
<keyword evidence="17" id="KW-1185">Reference proteome</keyword>
<evidence type="ECO:0000313" key="17">
    <source>
        <dbReference type="Proteomes" id="UP000230750"/>
    </source>
</evidence>
<evidence type="ECO:0000256" key="5">
    <source>
        <dbReference type="ARBA" id="ARBA00022679"/>
    </source>
</evidence>
<evidence type="ECO:0000256" key="8">
    <source>
        <dbReference type="ARBA" id="ARBA00022786"/>
    </source>
</evidence>
<evidence type="ECO:0000256" key="10">
    <source>
        <dbReference type="ARBA" id="ARBA00023242"/>
    </source>
</evidence>
<dbReference type="AlphaFoldDB" id="A0A2G8KKI4"/>
<dbReference type="PANTHER" id="PTHR46116">
    <property type="entry name" value="(E3-INDEPENDENT) E2 UBIQUITIN-CONJUGATING ENZYME"/>
    <property type="match status" value="1"/>
</dbReference>
<evidence type="ECO:0000256" key="13">
    <source>
        <dbReference type="ARBA" id="ARBA00042316"/>
    </source>
</evidence>
<dbReference type="Proteomes" id="UP000230750">
    <property type="component" value="Unassembled WGS sequence"/>
</dbReference>
<proteinExistence type="predicted"/>
<name>A0A2G8KKI4_STIJA</name>
<protein>
    <recommendedName>
        <fullName evidence="11">Ubiquitin-conjugating enzyme E2 Z</fullName>
        <ecNumber evidence="3">2.3.2.23</ecNumber>
    </recommendedName>
    <alternativeName>
        <fullName evidence="12">E2 ubiquitin-conjugating enzyme Z</fullName>
    </alternativeName>
    <alternativeName>
        <fullName evidence="14">Ubiquitin carrier protein Z</fullName>
    </alternativeName>
    <alternativeName>
        <fullName evidence="13">Ubiquitin-protein ligase Z</fullName>
    </alternativeName>
</protein>
<evidence type="ECO:0000256" key="6">
    <source>
        <dbReference type="ARBA" id="ARBA00022703"/>
    </source>
</evidence>
<keyword evidence="7" id="KW-0547">Nucleotide-binding</keyword>
<dbReference type="GO" id="GO:0061631">
    <property type="term" value="F:ubiquitin conjugating enzyme activity"/>
    <property type="evidence" value="ECO:0007669"/>
    <property type="project" value="UniProtKB-EC"/>
</dbReference>
<dbReference type="Pfam" id="PF00179">
    <property type="entry name" value="UQ_con"/>
    <property type="match status" value="1"/>
</dbReference>
<dbReference type="InterPro" id="IPR016135">
    <property type="entry name" value="UBQ-conjugating_enzyme/RWD"/>
</dbReference>
<dbReference type="GO" id="GO:0004869">
    <property type="term" value="F:cysteine-type endopeptidase inhibitor activity"/>
    <property type="evidence" value="ECO:0007669"/>
    <property type="project" value="TreeGrafter"/>
</dbReference>
<dbReference type="PANTHER" id="PTHR46116:SF26">
    <property type="entry name" value="UBIQUITIN-CONJUGATING ENZYME E2 Z"/>
    <property type="match status" value="1"/>
</dbReference>
<keyword evidence="10" id="KW-0539">Nucleus</keyword>
<dbReference type="OrthoDB" id="47801at2759"/>
<gene>
    <name evidence="16" type="ORF">BSL78_14618</name>
</gene>
<evidence type="ECO:0000256" key="3">
    <source>
        <dbReference type="ARBA" id="ARBA00012486"/>
    </source>
</evidence>
<dbReference type="InterPro" id="IPR000608">
    <property type="entry name" value="UBC"/>
</dbReference>
<keyword evidence="8" id="KW-0833">Ubl conjugation pathway</keyword>
<accession>A0A2G8KKI4</accession>
<organism evidence="16 17">
    <name type="scientific">Stichopus japonicus</name>
    <name type="common">Sea cucumber</name>
    <dbReference type="NCBI Taxonomy" id="307972"/>
    <lineage>
        <taxon>Eukaryota</taxon>
        <taxon>Metazoa</taxon>
        <taxon>Echinodermata</taxon>
        <taxon>Eleutherozoa</taxon>
        <taxon>Echinozoa</taxon>
        <taxon>Holothuroidea</taxon>
        <taxon>Aspidochirotacea</taxon>
        <taxon>Aspidochirotida</taxon>
        <taxon>Stichopodidae</taxon>
        <taxon>Apostichopus</taxon>
    </lineage>
</organism>
<evidence type="ECO:0000259" key="15">
    <source>
        <dbReference type="PROSITE" id="PS50127"/>
    </source>
</evidence>
<comment type="subcellular location">
    <subcellularLocation>
        <location evidence="2">Cytoplasm</location>
    </subcellularLocation>
    <subcellularLocation>
        <location evidence="1">Nucleus</location>
    </subcellularLocation>
</comment>
<evidence type="ECO:0000256" key="7">
    <source>
        <dbReference type="ARBA" id="ARBA00022741"/>
    </source>
</evidence>
<dbReference type="GO" id="GO:0005524">
    <property type="term" value="F:ATP binding"/>
    <property type="evidence" value="ECO:0007669"/>
    <property type="project" value="UniProtKB-KW"/>
</dbReference>
<evidence type="ECO:0000256" key="9">
    <source>
        <dbReference type="ARBA" id="ARBA00022840"/>
    </source>
</evidence>
<comment type="caution">
    <text evidence="16">The sequence shown here is derived from an EMBL/GenBank/DDBJ whole genome shotgun (WGS) entry which is preliminary data.</text>
</comment>
<dbReference type="GO" id="GO:0006915">
    <property type="term" value="P:apoptotic process"/>
    <property type="evidence" value="ECO:0007669"/>
    <property type="project" value="UniProtKB-KW"/>
</dbReference>
<dbReference type="STRING" id="307972.A0A2G8KKI4"/>
<dbReference type="PROSITE" id="PS50127">
    <property type="entry name" value="UBC_2"/>
    <property type="match status" value="1"/>
</dbReference>
<dbReference type="GO" id="GO:0005634">
    <property type="term" value="C:nucleus"/>
    <property type="evidence" value="ECO:0007669"/>
    <property type="project" value="UniProtKB-SubCell"/>
</dbReference>
<dbReference type="GO" id="GO:0005737">
    <property type="term" value="C:cytoplasm"/>
    <property type="evidence" value="ECO:0007669"/>
    <property type="project" value="UniProtKB-SubCell"/>
</dbReference>
<evidence type="ECO:0000256" key="12">
    <source>
        <dbReference type="ARBA" id="ARBA00041798"/>
    </source>
</evidence>
<dbReference type="SUPFAM" id="SSF54495">
    <property type="entry name" value="UBC-like"/>
    <property type="match status" value="1"/>
</dbReference>
<dbReference type="EC" id="2.3.2.23" evidence="3"/>
<keyword evidence="9" id="KW-0067">ATP-binding</keyword>
<keyword evidence="6" id="KW-0053">Apoptosis</keyword>
<evidence type="ECO:0000256" key="14">
    <source>
        <dbReference type="ARBA" id="ARBA00042401"/>
    </source>
</evidence>
<reference evidence="16 17" key="1">
    <citation type="journal article" date="2017" name="PLoS Biol.">
        <title>The sea cucumber genome provides insights into morphological evolution and visceral regeneration.</title>
        <authorList>
            <person name="Zhang X."/>
            <person name="Sun L."/>
            <person name="Yuan J."/>
            <person name="Sun Y."/>
            <person name="Gao Y."/>
            <person name="Zhang L."/>
            <person name="Li S."/>
            <person name="Dai H."/>
            <person name="Hamel J.F."/>
            <person name="Liu C."/>
            <person name="Yu Y."/>
            <person name="Liu S."/>
            <person name="Lin W."/>
            <person name="Guo K."/>
            <person name="Jin S."/>
            <person name="Xu P."/>
            <person name="Storey K.B."/>
            <person name="Huan P."/>
            <person name="Zhang T."/>
            <person name="Zhou Y."/>
            <person name="Zhang J."/>
            <person name="Lin C."/>
            <person name="Li X."/>
            <person name="Xing L."/>
            <person name="Huo D."/>
            <person name="Sun M."/>
            <person name="Wang L."/>
            <person name="Mercier A."/>
            <person name="Li F."/>
            <person name="Yang H."/>
            <person name="Xiang J."/>
        </authorList>
    </citation>
    <scope>NUCLEOTIDE SEQUENCE [LARGE SCALE GENOMIC DNA]</scope>
    <source>
        <strain evidence="16">Shaxun</strain>
        <tissue evidence="16">Muscle</tissue>
    </source>
</reference>
<sequence length="181" mass="20663">MATAPGYDADPMVSVLAEQIEQFGTWDPELSVDWVSQNLEDITKRRIKQDVYDTKFPSGCYVEPDSTNYTLVSSCPNYRTRGDPIRRWFLLLLGSLSTKLPCPAPRVKIMTGNNTVRFNPNLYKDGKVCLSLLGTWNRSSWTPAHCLFTILESIQRVMNKEPYHNEPDLTREAKICTIIDL</sequence>
<evidence type="ECO:0000256" key="2">
    <source>
        <dbReference type="ARBA" id="ARBA00004496"/>
    </source>
</evidence>
<evidence type="ECO:0000256" key="11">
    <source>
        <dbReference type="ARBA" id="ARBA00039894"/>
    </source>
</evidence>
<dbReference type="Gene3D" id="3.10.110.10">
    <property type="entry name" value="Ubiquitin Conjugating Enzyme"/>
    <property type="match status" value="1"/>
</dbReference>
<dbReference type="EMBL" id="MRZV01000518">
    <property type="protein sequence ID" value="PIK48516.1"/>
    <property type="molecule type" value="Genomic_DNA"/>
</dbReference>
<dbReference type="GO" id="GO:0043066">
    <property type="term" value="P:negative regulation of apoptotic process"/>
    <property type="evidence" value="ECO:0007669"/>
    <property type="project" value="TreeGrafter"/>
</dbReference>
<evidence type="ECO:0000256" key="1">
    <source>
        <dbReference type="ARBA" id="ARBA00004123"/>
    </source>
</evidence>
<evidence type="ECO:0000256" key="4">
    <source>
        <dbReference type="ARBA" id="ARBA00022490"/>
    </source>
</evidence>
<keyword evidence="4" id="KW-0963">Cytoplasm</keyword>